<feature type="region of interest" description="Disordered" evidence="1">
    <location>
        <begin position="362"/>
        <end position="431"/>
    </location>
</feature>
<sequence length="431" mass="45951">MPPKKAPPPAPHLSQTPLALPSFLKMLASSGMSMQDSMSVASKMHGFKEYNTPAKLSTLTASKLTALKVDDKDQRTKVMAMLRKAGYKAKEAEVPQPVPEPELASSSPTPRKRRRDDDLAQGLSASVQGSEYGSLEFGEILEEDALKSRSVVINRAPIMAAWATIVAERIGFKREEALSIGSVYTEMNATSKGISLGIYERTKEKESAVGSAQPFVTLMDRKPVMQLPDDEWRGLIRGEPVEPAAAFGYIHRAMRQTLPYVMGAMRLLSLSFTPEALNNRGYALYCDFRPSVDGWGKRAEMRISDILALRPVTAAAAATASVAPGGEEAASGSGGRTPIRSTTVEQAASAYPARFQPLSPSRVAAAAGGPPSPPGSSRTGGAEAEAPERAPKRARRVTLDEYLDQLDGEVEEGAAPGATEGPLGGPDSEQP</sequence>
<feature type="region of interest" description="Disordered" evidence="1">
    <location>
        <begin position="89"/>
        <end position="119"/>
    </location>
</feature>
<protein>
    <submittedName>
        <fullName evidence="2">Uncharacterized protein</fullName>
    </submittedName>
</protein>
<dbReference type="OrthoDB" id="514070at2759"/>
<dbReference type="AlphaFoldDB" id="A0A165KCQ1"/>
<evidence type="ECO:0000313" key="3">
    <source>
        <dbReference type="Proteomes" id="UP000076842"/>
    </source>
</evidence>
<proteinExistence type="predicted"/>
<dbReference type="InParanoid" id="A0A165KCQ1"/>
<organism evidence="2 3">
    <name type="scientific">Calocera cornea HHB12733</name>
    <dbReference type="NCBI Taxonomy" id="1353952"/>
    <lineage>
        <taxon>Eukaryota</taxon>
        <taxon>Fungi</taxon>
        <taxon>Dikarya</taxon>
        <taxon>Basidiomycota</taxon>
        <taxon>Agaricomycotina</taxon>
        <taxon>Dacrymycetes</taxon>
        <taxon>Dacrymycetales</taxon>
        <taxon>Dacrymycetaceae</taxon>
        <taxon>Calocera</taxon>
    </lineage>
</organism>
<keyword evidence="3" id="KW-1185">Reference proteome</keyword>
<feature type="compositionally biased region" description="Low complexity" evidence="1">
    <location>
        <begin position="362"/>
        <end position="384"/>
    </location>
</feature>
<evidence type="ECO:0000313" key="2">
    <source>
        <dbReference type="EMBL" id="KZT62966.1"/>
    </source>
</evidence>
<feature type="compositionally biased region" description="Acidic residues" evidence="1">
    <location>
        <begin position="401"/>
        <end position="412"/>
    </location>
</feature>
<name>A0A165KCQ1_9BASI</name>
<accession>A0A165KCQ1</accession>
<feature type="region of interest" description="Disordered" evidence="1">
    <location>
        <begin position="319"/>
        <end position="339"/>
    </location>
</feature>
<gene>
    <name evidence="2" type="ORF">CALCODRAFT_526375</name>
</gene>
<reference evidence="2 3" key="1">
    <citation type="journal article" date="2016" name="Mol. Biol. Evol.">
        <title>Comparative Genomics of Early-Diverging Mushroom-Forming Fungi Provides Insights into the Origins of Lignocellulose Decay Capabilities.</title>
        <authorList>
            <person name="Nagy L.G."/>
            <person name="Riley R."/>
            <person name="Tritt A."/>
            <person name="Adam C."/>
            <person name="Daum C."/>
            <person name="Floudas D."/>
            <person name="Sun H."/>
            <person name="Yadav J.S."/>
            <person name="Pangilinan J."/>
            <person name="Larsson K.H."/>
            <person name="Matsuura K."/>
            <person name="Barry K."/>
            <person name="Labutti K."/>
            <person name="Kuo R."/>
            <person name="Ohm R.A."/>
            <person name="Bhattacharya S.S."/>
            <person name="Shirouzu T."/>
            <person name="Yoshinaga Y."/>
            <person name="Martin F.M."/>
            <person name="Grigoriev I.V."/>
            <person name="Hibbett D.S."/>
        </authorList>
    </citation>
    <scope>NUCLEOTIDE SEQUENCE [LARGE SCALE GENOMIC DNA]</scope>
    <source>
        <strain evidence="2 3">HHB12733</strain>
    </source>
</reference>
<feature type="compositionally biased region" description="Low complexity" evidence="1">
    <location>
        <begin position="319"/>
        <end position="331"/>
    </location>
</feature>
<dbReference type="Proteomes" id="UP000076842">
    <property type="component" value="Unassembled WGS sequence"/>
</dbReference>
<evidence type="ECO:0000256" key="1">
    <source>
        <dbReference type="SAM" id="MobiDB-lite"/>
    </source>
</evidence>
<dbReference type="EMBL" id="KV423914">
    <property type="protein sequence ID" value="KZT62966.1"/>
    <property type="molecule type" value="Genomic_DNA"/>
</dbReference>